<dbReference type="PANTHER" id="PTHR30033:SF1">
    <property type="entry name" value="FLAGELLAR HOOK-ASSOCIATED PROTEIN 1"/>
    <property type="match status" value="1"/>
</dbReference>
<evidence type="ECO:0000256" key="7">
    <source>
        <dbReference type="RuleBase" id="RU362065"/>
    </source>
</evidence>
<evidence type="ECO:0000313" key="10">
    <source>
        <dbReference type="EMBL" id="MCZ2721200.1"/>
    </source>
</evidence>
<dbReference type="SUPFAM" id="SSF64518">
    <property type="entry name" value="Phase 1 flagellin"/>
    <property type="match status" value="1"/>
</dbReference>
<evidence type="ECO:0000256" key="4">
    <source>
        <dbReference type="ARBA" id="ARBA00016244"/>
    </source>
</evidence>
<evidence type="ECO:0000256" key="1">
    <source>
        <dbReference type="ARBA" id="ARBA00004365"/>
    </source>
</evidence>
<comment type="similarity">
    <text evidence="3 7">Belongs to the flagella basal body rod proteins family.</text>
</comment>
<evidence type="ECO:0000259" key="8">
    <source>
        <dbReference type="Pfam" id="PF06429"/>
    </source>
</evidence>
<dbReference type="InterPro" id="IPR053927">
    <property type="entry name" value="FlgK_helical"/>
</dbReference>
<reference evidence="10" key="1">
    <citation type="submission" date="2022-12" db="EMBL/GenBank/DDBJ databases">
        <title>Marinomonas 15G1-11 sp. nov, isolated from marine algae.</title>
        <authorList>
            <person name="Butt M."/>
            <person name="Choi D.G."/>
            <person name="Kim J.M."/>
            <person name="Lee J.K."/>
            <person name="Baek J.H."/>
            <person name="Jeon C.O."/>
        </authorList>
    </citation>
    <scope>NUCLEOTIDE SEQUENCE</scope>
    <source>
        <strain evidence="10">15G1-11</strain>
    </source>
</reference>
<keyword evidence="6 7" id="KW-0975">Bacterial flagellum</keyword>
<evidence type="ECO:0000256" key="3">
    <source>
        <dbReference type="ARBA" id="ARBA00009677"/>
    </source>
</evidence>
<comment type="subcellular location">
    <subcellularLocation>
        <location evidence="1 7">Bacterial flagellum</location>
    </subcellularLocation>
    <subcellularLocation>
        <location evidence="2 7">Secreted</location>
    </subcellularLocation>
</comment>
<dbReference type="Pfam" id="PF22638">
    <property type="entry name" value="FlgK_D1"/>
    <property type="match status" value="1"/>
</dbReference>
<dbReference type="Proteomes" id="UP001149719">
    <property type="component" value="Unassembled WGS sequence"/>
</dbReference>
<evidence type="ECO:0000256" key="5">
    <source>
        <dbReference type="ARBA" id="ARBA00022525"/>
    </source>
</evidence>
<comment type="caution">
    <text evidence="10">The sequence shown here is derived from an EMBL/GenBank/DDBJ whole genome shotgun (WGS) entry which is preliminary data.</text>
</comment>
<sequence>MDFRNDMLTEMDRRLGQQAIVIADSMNSQNALGLDYNGDYGKDLFSLKSIRINQSSTNSSLSHNVSIRPEAGKSNEITTDTYSLTMTSATTFDVKGYDSNGKANGVFIGVDLITAVPSADGYVSIPGLGLEVKLQQDPNVNFANGDLYQFTPTSGAAAGISVAAGTGEQFAFNAPIIVSSDLTNISNAQISLSDITDVDSASSGFAFGGGLDATAPQSIRFTLADEYEVIDGGGNILATVSGVTDYNNLLEQAGLSAAGYDVSVSSIPTPGDSFEMTFNSSGTGDNFNGLKLADLQNQNLVEGGRSYTQSYTAMVTNVGSQTHSLKLNLDSSDTVLQQSLNRRDEVSGVSMDEEAVKLVRFQQSYSASAQVITAARDTFQTLLNAVR</sequence>
<feature type="domain" description="Flagellar basal-body/hook protein C-terminal" evidence="8">
    <location>
        <begin position="345"/>
        <end position="384"/>
    </location>
</feature>
<accession>A0ABT4JSH4</accession>
<dbReference type="PRINTS" id="PR01005">
    <property type="entry name" value="FLGHOOKAP1"/>
</dbReference>
<dbReference type="EMBL" id="JAPUBN010000011">
    <property type="protein sequence ID" value="MCZ2721200.1"/>
    <property type="molecule type" value="Genomic_DNA"/>
</dbReference>
<evidence type="ECO:0000313" key="11">
    <source>
        <dbReference type="Proteomes" id="UP001149719"/>
    </source>
</evidence>
<keyword evidence="5 7" id="KW-0964">Secreted</keyword>
<evidence type="ECO:0000256" key="6">
    <source>
        <dbReference type="ARBA" id="ARBA00023143"/>
    </source>
</evidence>
<organism evidence="10 11">
    <name type="scientific">Marinomonas phaeophyticola</name>
    <dbReference type="NCBI Taxonomy" id="3004091"/>
    <lineage>
        <taxon>Bacteria</taxon>
        <taxon>Pseudomonadati</taxon>
        <taxon>Pseudomonadota</taxon>
        <taxon>Gammaproteobacteria</taxon>
        <taxon>Oceanospirillales</taxon>
        <taxon>Oceanospirillaceae</taxon>
        <taxon>Marinomonas</taxon>
    </lineage>
</organism>
<evidence type="ECO:0000256" key="2">
    <source>
        <dbReference type="ARBA" id="ARBA00004613"/>
    </source>
</evidence>
<evidence type="ECO:0000259" key="9">
    <source>
        <dbReference type="Pfam" id="PF22638"/>
    </source>
</evidence>
<dbReference type="Pfam" id="PF06429">
    <property type="entry name" value="Flg_bbr_C"/>
    <property type="match status" value="1"/>
</dbReference>
<dbReference type="RefSeq" id="WP_269123765.1">
    <property type="nucleotide sequence ID" value="NZ_JAPUBN010000011.1"/>
</dbReference>
<protein>
    <recommendedName>
        <fullName evidence="4 7">Flagellar hook-associated protein 1</fullName>
        <shortName evidence="7">HAP1</shortName>
    </recommendedName>
</protein>
<dbReference type="InterPro" id="IPR002371">
    <property type="entry name" value="FlgK"/>
</dbReference>
<keyword evidence="11" id="KW-1185">Reference proteome</keyword>
<dbReference type="PANTHER" id="PTHR30033">
    <property type="entry name" value="FLAGELLAR HOOK-ASSOCIATED PROTEIN 1"/>
    <property type="match status" value="1"/>
</dbReference>
<feature type="domain" description="Flagellar hook-associated protein FlgK helical" evidence="9">
    <location>
        <begin position="1"/>
        <end position="45"/>
    </location>
</feature>
<name>A0ABT4JSH4_9GAMM</name>
<gene>
    <name evidence="7" type="primary">flgK</name>
    <name evidence="10" type="ORF">O1D97_05935</name>
</gene>
<proteinExistence type="inferred from homology"/>
<dbReference type="InterPro" id="IPR010930">
    <property type="entry name" value="Flg_bb/hook_C_dom"/>
</dbReference>